<dbReference type="Proteomes" id="UP000443090">
    <property type="component" value="Unassembled WGS sequence"/>
</dbReference>
<dbReference type="SUPFAM" id="SSF48264">
    <property type="entry name" value="Cytochrome P450"/>
    <property type="match status" value="1"/>
</dbReference>
<dbReference type="PANTHER" id="PTHR24287:SF17">
    <property type="entry name" value="P450, PUTATIVE (EUROFUNG)-RELATED"/>
    <property type="match status" value="1"/>
</dbReference>
<dbReference type="GO" id="GO:0016712">
    <property type="term" value="F:oxidoreductase activity, acting on paired donors, with incorporation or reduction of molecular oxygen, reduced flavin or flavoprotein as one donor, and incorporation of one atom of oxygen"/>
    <property type="evidence" value="ECO:0007669"/>
    <property type="project" value="InterPro"/>
</dbReference>
<evidence type="ECO:0000256" key="2">
    <source>
        <dbReference type="ARBA" id="ARBA00010617"/>
    </source>
</evidence>
<accession>A0A8H8UFX4</accession>
<dbReference type="PROSITE" id="PS00086">
    <property type="entry name" value="CYTOCHROME_P450"/>
    <property type="match status" value="1"/>
</dbReference>
<dbReference type="PRINTS" id="PR00464">
    <property type="entry name" value="EP450II"/>
</dbReference>
<proteinExistence type="inferred from homology"/>
<name>A0A8H8UFX4_9HELO</name>
<evidence type="ECO:0000256" key="4">
    <source>
        <dbReference type="ARBA" id="ARBA00022723"/>
    </source>
</evidence>
<dbReference type="InterPro" id="IPR001128">
    <property type="entry name" value="Cyt_P450"/>
</dbReference>
<dbReference type="InterPro" id="IPR047146">
    <property type="entry name" value="Cyt_P450_E_CYP52_fungi"/>
</dbReference>
<evidence type="ECO:0000256" key="3">
    <source>
        <dbReference type="ARBA" id="ARBA00022617"/>
    </source>
</evidence>
<evidence type="ECO:0000313" key="11">
    <source>
        <dbReference type="Proteomes" id="UP000443090"/>
    </source>
</evidence>
<dbReference type="GO" id="GO:0005506">
    <property type="term" value="F:iron ion binding"/>
    <property type="evidence" value="ECO:0007669"/>
    <property type="project" value="InterPro"/>
</dbReference>
<dbReference type="InterPro" id="IPR002974">
    <property type="entry name" value="Cyt_P450_E_CYP52_ascomycetes"/>
</dbReference>
<dbReference type="GO" id="GO:0020037">
    <property type="term" value="F:heme binding"/>
    <property type="evidence" value="ECO:0007669"/>
    <property type="project" value="InterPro"/>
</dbReference>
<keyword evidence="11" id="KW-1185">Reference proteome</keyword>
<dbReference type="OrthoDB" id="1470350at2759"/>
<keyword evidence="7 9" id="KW-0503">Monooxygenase</keyword>
<dbReference type="CDD" id="cd11063">
    <property type="entry name" value="CYP52"/>
    <property type="match status" value="1"/>
</dbReference>
<evidence type="ECO:0000256" key="9">
    <source>
        <dbReference type="RuleBase" id="RU000461"/>
    </source>
</evidence>
<dbReference type="PANTHER" id="PTHR24287">
    <property type="entry name" value="P450, PUTATIVE (EUROFUNG)-RELATED"/>
    <property type="match status" value="1"/>
</dbReference>
<dbReference type="InterPro" id="IPR002402">
    <property type="entry name" value="Cyt_P450_E_grp-II"/>
</dbReference>
<sequence>LLYQLRIARGTLALSILPFTCAAAQRAEVSLSLFLLFSPWAYYPPSVILAAYCRVSFVQNRRAIQRQKRQHGCQEPPKYPHRDRIFGSDLFRDNAENSKKLRLLDTWTDRYKKYGTTFTAIFQGTRAICTVDPTNLHAITTINFKDYGVQPMRRAATLPFLGEGIFTMDGAFWEHSRALIRPTFSKTNIANLAAFEINLQKFWDLLPKDGSTVDLKPLLCRLFIDTSTQFLFGESMNILDVKEPQRSQEFLDAFHYAQQGTGKRLQLGKLAFLYYDKKYYESIKLAHAFADYYVDKAIEYRRRHLGVKDVKVDSLRDDDAPERNIVLLHEMAMETDNRKDLRNQIMHVFLAGHESSAITIGNAIFQLSRHPDKWEKLRAEVRSLGDAPLTLDRLRSLKYISNVIKETVRLYPVASMSTRMAYKDTFLPTGGGPAKTSPVFVHKGTIIMSSVFELHRIGECWKPDPEAFRPERWEGDFQPGPNYMPFGWGIRMCPARNLAEIEIGYTLARMAEKYEKIECRDEVVEWVEEMRVSTSSRNGTKVGLIAV</sequence>
<feature type="non-terminal residue" evidence="10">
    <location>
        <position position="547"/>
    </location>
</feature>
<dbReference type="AlphaFoldDB" id="A0A8H8UFX4"/>
<comment type="similarity">
    <text evidence="2 9">Belongs to the cytochrome P450 family.</text>
</comment>
<organism evidence="10 11">
    <name type="scientific">Lachnellula occidentalis</name>
    <dbReference type="NCBI Taxonomy" id="215460"/>
    <lineage>
        <taxon>Eukaryota</taxon>
        <taxon>Fungi</taxon>
        <taxon>Dikarya</taxon>
        <taxon>Ascomycota</taxon>
        <taxon>Pezizomycotina</taxon>
        <taxon>Leotiomycetes</taxon>
        <taxon>Helotiales</taxon>
        <taxon>Lachnaceae</taxon>
        <taxon>Lachnellula</taxon>
    </lineage>
</organism>
<protein>
    <submittedName>
        <fullName evidence="10">Cytochrome P450 monooxygenase</fullName>
    </submittedName>
</protein>
<dbReference type="Gene3D" id="1.10.630.10">
    <property type="entry name" value="Cytochrome P450"/>
    <property type="match status" value="1"/>
</dbReference>
<dbReference type="EMBL" id="QGMI01000274">
    <property type="protein sequence ID" value="TVY43584.1"/>
    <property type="molecule type" value="Genomic_DNA"/>
</dbReference>
<dbReference type="InterPro" id="IPR017972">
    <property type="entry name" value="Cyt_P450_CS"/>
</dbReference>
<evidence type="ECO:0000256" key="6">
    <source>
        <dbReference type="ARBA" id="ARBA00023004"/>
    </source>
</evidence>
<dbReference type="PRINTS" id="PR01239">
    <property type="entry name" value="EP450IICYP52"/>
</dbReference>
<comment type="caution">
    <text evidence="10">The sequence shown here is derived from an EMBL/GenBank/DDBJ whole genome shotgun (WGS) entry which is preliminary data.</text>
</comment>
<dbReference type="InterPro" id="IPR036396">
    <property type="entry name" value="Cyt_P450_sf"/>
</dbReference>
<evidence type="ECO:0000256" key="5">
    <source>
        <dbReference type="ARBA" id="ARBA00023002"/>
    </source>
</evidence>
<keyword evidence="4 8" id="KW-0479">Metal-binding</keyword>
<dbReference type="Pfam" id="PF00067">
    <property type="entry name" value="p450"/>
    <property type="match status" value="1"/>
</dbReference>
<feature type="binding site" description="axial binding residue" evidence="8">
    <location>
        <position position="493"/>
    </location>
    <ligand>
        <name>heme</name>
        <dbReference type="ChEBI" id="CHEBI:30413"/>
    </ligand>
    <ligandPart>
        <name>Fe</name>
        <dbReference type="ChEBI" id="CHEBI:18248"/>
    </ligandPart>
</feature>
<comment type="cofactor">
    <cofactor evidence="1 8">
        <name>heme</name>
        <dbReference type="ChEBI" id="CHEBI:30413"/>
    </cofactor>
</comment>
<keyword evidence="5 9" id="KW-0560">Oxidoreductase</keyword>
<gene>
    <name evidence="10" type="primary">lepH_1</name>
    <name evidence="10" type="ORF">LOCC1_G006026</name>
</gene>
<keyword evidence="6 8" id="KW-0408">Iron</keyword>
<evidence type="ECO:0000256" key="1">
    <source>
        <dbReference type="ARBA" id="ARBA00001971"/>
    </source>
</evidence>
<keyword evidence="3 8" id="KW-0349">Heme</keyword>
<reference evidence="10 11" key="1">
    <citation type="submission" date="2018-05" db="EMBL/GenBank/DDBJ databases">
        <title>Genome sequencing and assembly of the regulated plant pathogen Lachnellula willkommii and related sister species for the development of diagnostic species identification markers.</title>
        <authorList>
            <person name="Giroux E."/>
            <person name="Bilodeau G."/>
        </authorList>
    </citation>
    <scope>NUCLEOTIDE SEQUENCE [LARGE SCALE GENOMIC DNA]</scope>
    <source>
        <strain evidence="10 11">CBS 160.35</strain>
    </source>
</reference>
<dbReference type="PRINTS" id="PR00385">
    <property type="entry name" value="P450"/>
</dbReference>
<evidence type="ECO:0000256" key="7">
    <source>
        <dbReference type="ARBA" id="ARBA00023033"/>
    </source>
</evidence>
<evidence type="ECO:0000256" key="8">
    <source>
        <dbReference type="PIRSR" id="PIRSR602402-1"/>
    </source>
</evidence>
<evidence type="ECO:0000313" key="10">
    <source>
        <dbReference type="EMBL" id="TVY43584.1"/>
    </source>
</evidence>